<dbReference type="InterPro" id="IPR038718">
    <property type="entry name" value="SNF2-like_sf"/>
</dbReference>
<feature type="region of interest" description="Disordered" evidence="5">
    <location>
        <begin position="721"/>
        <end position="742"/>
    </location>
</feature>
<evidence type="ECO:0000256" key="3">
    <source>
        <dbReference type="ARBA" id="ARBA00022806"/>
    </source>
</evidence>
<dbReference type="InterPro" id="IPR050628">
    <property type="entry name" value="SNF2_RAD54_helicase_TF"/>
</dbReference>
<evidence type="ECO:0000259" key="6">
    <source>
        <dbReference type="PROSITE" id="PS51192"/>
    </source>
</evidence>
<proteinExistence type="predicted"/>
<dbReference type="PANTHER" id="PTHR45626:SF17">
    <property type="entry name" value="HELICASE-LIKE TRANSCRIPTION FACTOR"/>
    <property type="match status" value="1"/>
</dbReference>
<dbReference type="GO" id="GO:0005634">
    <property type="term" value="C:nucleus"/>
    <property type="evidence" value="ECO:0007669"/>
    <property type="project" value="TreeGrafter"/>
</dbReference>
<dbReference type="GO" id="GO:0016787">
    <property type="term" value="F:hydrolase activity"/>
    <property type="evidence" value="ECO:0007669"/>
    <property type="project" value="UniProtKB-KW"/>
</dbReference>
<dbReference type="InterPro" id="IPR027417">
    <property type="entry name" value="P-loop_NTPase"/>
</dbReference>
<dbReference type="InterPro" id="IPR000330">
    <property type="entry name" value="SNF2_N"/>
</dbReference>
<dbReference type="EMBL" id="JFFI01001669">
    <property type="protein sequence ID" value="KXH56130.1"/>
    <property type="molecule type" value="Genomic_DNA"/>
</dbReference>
<organism evidence="8 9">
    <name type="scientific">Colletotrichum salicis</name>
    <dbReference type="NCBI Taxonomy" id="1209931"/>
    <lineage>
        <taxon>Eukaryota</taxon>
        <taxon>Fungi</taxon>
        <taxon>Dikarya</taxon>
        <taxon>Ascomycota</taxon>
        <taxon>Pezizomycotina</taxon>
        <taxon>Sordariomycetes</taxon>
        <taxon>Hypocreomycetidae</taxon>
        <taxon>Glomerellales</taxon>
        <taxon>Glomerellaceae</taxon>
        <taxon>Colletotrichum</taxon>
        <taxon>Colletotrichum acutatum species complex</taxon>
    </lineage>
</organism>
<dbReference type="GO" id="GO:0008094">
    <property type="term" value="F:ATP-dependent activity, acting on DNA"/>
    <property type="evidence" value="ECO:0007669"/>
    <property type="project" value="TreeGrafter"/>
</dbReference>
<gene>
    <name evidence="8" type="ORF">CSAL01_08432</name>
</gene>
<name>A0A135U6U0_9PEZI</name>
<feature type="domain" description="Helicase C-terminal" evidence="7">
    <location>
        <begin position="438"/>
        <end position="591"/>
    </location>
</feature>
<dbReference type="GO" id="GO:0005524">
    <property type="term" value="F:ATP binding"/>
    <property type="evidence" value="ECO:0007669"/>
    <property type="project" value="UniProtKB-KW"/>
</dbReference>
<dbReference type="Pfam" id="PF00271">
    <property type="entry name" value="Helicase_C"/>
    <property type="match status" value="1"/>
</dbReference>
<keyword evidence="4" id="KW-0067">ATP-binding</keyword>
<reference evidence="8 9" key="1">
    <citation type="submission" date="2014-02" db="EMBL/GenBank/DDBJ databases">
        <title>The genome sequence of Colletotrichum salicis CBS 607.94.</title>
        <authorList>
            <person name="Baroncelli R."/>
            <person name="Thon M.R."/>
        </authorList>
    </citation>
    <scope>NUCLEOTIDE SEQUENCE [LARGE SCALE GENOMIC DNA]</scope>
    <source>
        <strain evidence="8 9">CBS 607.94</strain>
    </source>
</reference>
<dbReference type="GO" id="GO:0004386">
    <property type="term" value="F:helicase activity"/>
    <property type="evidence" value="ECO:0007669"/>
    <property type="project" value="UniProtKB-KW"/>
</dbReference>
<evidence type="ECO:0000313" key="9">
    <source>
        <dbReference type="Proteomes" id="UP000070121"/>
    </source>
</evidence>
<feature type="region of interest" description="Disordered" evidence="5">
    <location>
        <begin position="323"/>
        <end position="343"/>
    </location>
</feature>
<dbReference type="STRING" id="1209931.A0A135U6U0"/>
<keyword evidence="3" id="KW-0347">Helicase</keyword>
<evidence type="ECO:0000256" key="2">
    <source>
        <dbReference type="ARBA" id="ARBA00022801"/>
    </source>
</evidence>
<evidence type="ECO:0000313" key="8">
    <source>
        <dbReference type="EMBL" id="KXH56130.1"/>
    </source>
</evidence>
<sequence>MPEDLIHSWNRLDIGEAPTETSSRNKVEFPPSSNPGSIFHRLGARRGDEQTAMGVATDGLRLKGRMLDNYSIATQLTQVLQIKVHKCPPYVNLNQLPKLKTRLKDYQKIAIPRVRAMMKGPLAAAILADEMGLGKTVTAIMATIRVGDAPYKGPVLVVAPKSIIAVWKYELDSHFEKGHKPRTLILTDKNTTPAELIQGQCDYILITYQYVVERYKESGLVHKAMQTLDVKSALFLSGTPMSNKPIDIWGLISLFPRKSFTYEDFLGVFGALNSGNPPTKLVASRLGKFLDAFVVKRPSTVLNLPGKIEHIVEFSPLGSRNCNRGPDRSLRRSPSSGTSRWVSPKYATRPRWESLLKPASCPSPRASLSNRSLRDLDPDVGDIYEDEEIVTDFALGEENGLQVSAASGKKHLLWKAKLGNLKPSELLAEPRIQAVLQTIRTILDETSDAKILVFSEWLRALDYLDVAITFSDILTHNRPAIFQFNGMIAAEKRVEVGKKFISFQGPCVMLITVGAGGQGITVTSAHHVILCEPLWTETSENQAIARSYQQGQQNVVHVHKIKAENSLMERLVDWCADRKNEEVEEVLREMPLYDTKMPAWYLRQPAQVRAGYHIRRRSRWPPVSKDIQDGSNSEGNTGNPSLLPGPSEPDVRMIPNPSFDEEAIMDTDVALLEPLFVGLTGSESLTVKSTKAPLTMQYRIAANGRNDLRISLNRSNIRDKMKKCPMDAGSGKGVTAPENGRR</sequence>
<dbReference type="PANTHER" id="PTHR45626">
    <property type="entry name" value="TRANSCRIPTION TERMINATION FACTOR 2-RELATED"/>
    <property type="match status" value="1"/>
</dbReference>
<dbReference type="SUPFAM" id="SSF52540">
    <property type="entry name" value="P-loop containing nucleoside triphosphate hydrolases"/>
    <property type="match status" value="2"/>
</dbReference>
<dbReference type="SMART" id="SM00487">
    <property type="entry name" value="DEXDc"/>
    <property type="match status" value="1"/>
</dbReference>
<dbReference type="InterPro" id="IPR014001">
    <property type="entry name" value="Helicase_ATP-bd"/>
</dbReference>
<feature type="domain" description="Helicase ATP-binding" evidence="6">
    <location>
        <begin position="116"/>
        <end position="258"/>
    </location>
</feature>
<evidence type="ECO:0000256" key="1">
    <source>
        <dbReference type="ARBA" id="ARBA00022741"/>
    </source>
</evidence>
<protein>
    <submittedName>
        <fullName evidence="8">Global transactivator</fullName>
    </submittedName>
</protein>
<evidence type="ECO:0000256" key="5">
    <source>
        <dbReference type="SAM" id="MobiDB-lite"/>
    </source>
</evidence>
<dbReference type="Gene3D" id="3.40.50.10810">
    <property type="entry name" value="Tandem AAA-ATPase domain"/>
    <property type="match status" value="1"/>
</dbReference>
<dbReference type="Pfam" id="PF00176">
    <property type="entry name" value="SNF2-rel_dom"/>
    <property type="match status" value="2"/>
</dbReference>
<keyword evidence="1" id="KW-0547">Nucleotide-binding</keyword>
<dbReference type="GO" id="GO:0006281">
    <property type="term" value="P:DNA repair"/>
    <property type="evidence" value="ECO:0007669"/>
    <property type="project" value="TreeGrafter"/>
</dbReference>
<dbReference type="AlphaFoldDB" id="A0A135U6U0"/>
<dbReference type="CDD" id="cd18793">
    <property type="entry name" value="SF2_C_SNF"/>
    <property type="match status" value="1"/>
</dbReference>
<dbReference type="Proteomes" id="UP000070121">
    <property type="component" value="Unassembled WGS sequence"/>
</dbReference>
<dbReference type="Gene3D" id="3.40.50.300">
    <property type="entry name" value="P-loop containing nucleotide triphosphate hydrolases"/>
    <property type="match status" value="1"/>
</dbReference>
<dbReference type="OrthoDB" id="5244781at2759"/>
<evidence type="ECO:0000259" key="7">
    <source>
        <dbReference type="PROSITE" id="PS51194"/>
    </source>
</evidence>
<accession>A0A135U6U0</accession>
<dbReference type="PROSITE" id="PS51192">
    <property type="entry name" value="HELICASE_ATP_BIND_1"/>
    <property type="match status" value="1"/>
</dbReference>
<keyword evidence="9" id="KW-1185">Reference proteome</keyword>
<comment type="caution">
    <text evidence="8">The sequence shown here is derived from an EMBL/GenBank/DDBJ whole genome shotgun (WGS) entry which is preliminary data.</text>
</comment>
<feature type="region of interest" description="Disordered" evidence="5">
    <location>
        <begin position="621"/>
        <end position="656"/>
    </location>
</feature>
<keyword evidence="2" id="KW-0378">Hydrolase</keyword>
<feature type="compositionally biased region" description="Polar residues" evidence="5">
    <location>
        <begin position="629"/>
        <end position="640"/>
    </location>
</feature>
<dbReference type="PROSITE" id="PS51194">
    <property type="entry name" value="HELICASE_CTER"/>
    <property type="match status" value="1"/>
</dbReference>
<feature type="compositionally biased region" description="Polar residues" evidence="5">
    <location>
        <begin position="332"/>
        <end position="341"/>
    </location>
</feature>
<dbReference type="InterPro" id="IPR049730">
    <property type="entry name" value="SNF2/RAD54-like_C"/>
</dbReference>
<evidence type="ECO:0000256" key="4">
    <source>
        <dbReference type="ARBA" id="ARBA00022840"/>
    </source>
</evidence>
<dbReference type="InterPro" id="IPR001650">
    <property type="entry name" value="Helicase_C-like"/>
</dbReference>